<proteinExistence type="predicted"/>
<comment type="caution">
    <text evidence="1">The sequence shown here is derived from an EMBL/GenBank/DDBJ whole genome shotgun (WGS) entry which is preliminary data.</text>
</comment>
<evidence type="ECO:0000313" key="1">
    <source>
        <dbReference type="EMBL" id="RON15597.1"/>
    </source>
</evidence>
<evidence type="ECO:0008006" key="3">
    <source>
        <dbReference type="Google" id="ProtNLM"/>
    </source>
</evidence>
<accession>A0A423HQZ6</accession>
<gene>
    <name evidence="1" type="ORF">BK662_12695</name>
</gene>
<dbReference type="Proteomes" id="UP000284002">
    <property type="component" value="Unassembled WGS sequence"/>
</dbReference>
<dbReference type="EMBL" id="MOBM01000017">
    <property type="protein sequence ID" value="RON15597.1"/>
    <property type="molecule type" value="Genomic_DNA"/>
</dbReference>
<sequence length="65" mass="7418">MEMLSTRVETDCPACGHYRVSDALVLTLMEQGQIFDVSKTRIWLASKRKEEAIPTIEIHETLLVL</sequence>
<dbReference type="AlphaFoldDB" id="A0A423HQZ6"/>
<evidence type="ECO:0000313" key="2">
    <source>
        <dbReference type="Proteomes" id="UP000284002"/>
    </source>
</evidence>
<reference evidence="1 2" key="1">
    <citation type="submission" date="2016-10" db="EMBL/GenBank/DDBJ databases">
        <title>Comparative genome analysis of multiple Pseudomonas spp. focuses on biocontrol and plant growth promoting traits.</title>
        <authorList>
            <person name="Tao X.-Y."/>
            <person name="Taylor C.G."/>
        </authorList>
    </citation>
    <scope>NUCLEOTIDE SEQUENCE [LARGE SCALE GENOMIC DNA]</scope>
    <source>
        <strain evidence="1 2">36C6</strain>
    </source>
</reference>
<organism evidence="1 2">
    <name type="scientific">Pseudomonas frederiksbergensis</name>
    <dbReference type="NCBI Taxonomy" id="104087"/>
    <lineage>
        <taxon>Bacteria</taxon>
        <taxon>Pseudomonadati</taxon>
        <taxon>Pseudomonadota</taxon>
        <taxon>Gammaproteobacteria</taxon>
        <taxon>Pseudomonadales</taxon>
        <taxon>Pseudomonadaceae</taxon>
        <taxon>Pseudomonas</taxon>
    </lineage>
</organism>
<dbReference type="RefSeq" id="WP_259695911.1">
    <property type="nucleotide sequence ID" value="NZ_MOBM01000017.1"/>
</dbReference>
<protein>
    <recommendedName>
        <fullName evidence="3">YgiT-type zinc finger protein</fullName>
    </recommendedName>
</protein>
<name>A0A423HQZ6_9PSED</name>